<dbReference type="PANTHER" id="PTHR30055:SF234">
    <property type="entry name" value="HTH-TYPE TRANSCRIPTIONAL REGULATOR BETI"/>
    <property type="match status" value="1"/>
</dbReference>
<dbReference type="Pfam" id="PF00440">
    <property type="entry name" value="TetR_N"/>
    <property type="match status" value="1"/>
</dbReference>
<keyword evidence="2 4" id="KW-0238">DNA-binding</keyword>
<dbReference type="SUPFAM" id="SSF46689">
    <property type="entry name" value="Homeodomain-like"/>
    <property type="match status" value="1"/>
</dbReference>
<evidence type="ECO:0000256" key="2">
    <source>
        <dbReference type="ARBA" id="ARBA00023125"/>
    </source>
</evidence>
<keyword evidence="3" id="KW-0804">Transcription</keyword>
<dbReference type="GO" id="GO:0000976">
    <property type="term" value="F:transcription cis-regulatory region binding"/>
    <property type="evidence" value="ECO:0007669"/>
    <property type="project" value="TreeGrafter"/>
</dbReference>
<dbReference type="InterPro" id="IPR009057">
    <property type="entry name" value="Homeodomain-like_sf"/>
</dbReference>
<evidence type="ECO:0000259" key="5">
    <source>
        <dbReference type="PROSITE" id="PS50977"/>
    </source>
</evidence>
<dbReference type="PRINTS" id="PR00455">
    <property type="entry name" value="HTHTETR"/>
</dbReference>
<dbReference type="EMBL" id="FQVN01000001">
    <property type="protein sequence ID" value="SHE77256.1"/>
    <property type="molecule type" value="Genomic_DNA"/>
</dbReference>
<dbReference type="InterPro" id="IPR050109">
    <property type="entry name" value="HTH-type_TetR-like_transc_reg"/>
</dbReference>
<dbReference type="InterPro" id="IPR001647">
    <property type="entry name" value="HTH_TetR"/>
</dbReference>
<dbReference type="Gene3D" id="1.10.10.60">
    <property type="entry name" value="Homeodomain-like"/>
    <property type="match status" value="1"/>
</dbReference>
<dbReference type="RefSeq" id="WP_073480062.1">
    <property type="nucleotide sequence ID" value="NZ_FQVN01000001.1"/>
</dbReference>
<keyword evidence="7" id="KW-1185">Reference proteome</keyword>
<dbReference type="Proteomes" id="UP000184501">
    <property type="component" value="Unassembled WGS sequence"/>
</dbReference>
<evidence type="ECO:0000313" key="7">
    <source>
        <dbReference type="Proteomes" id="UP000184501"/>
    </source>
</evidence>
<dbReference type="AlphaFoldDB" id="A0A1M4W7Q5"/>
<dbReference type="GO" id="GO:0003700">
    <property type="term" value="F:DNA-binding transcription factor activity"/>
    <property type="evidence" value="ECO:0007669"/>
    <property type="project" value="TreeGrafter"/>
</dbReference>
<accession>A0A1M4W7Q5</accession>
<dbReference type="Pfam" id="PF17754">
    <property type="entry name" value="TetR_C_14"/>
    <property type="match status" value="1"/>
</dbReference>
<evidence type="ECO:0000256" key="4">
    <source>
        <dbReference type="PROSITE-ProRule" id="PRU00335"/>
    </source>
</evidence>
<feature type="DNA-binding region" description="H-T-H motif" evidence="4">
    <location>
        <begin position="34"/>
        <end position="53"/>
    </location>
</feature>
<dbReference type="InterPro" id="IPR041347">
    <property type="entry name" value="MftR_C"/>
</dbReference>
<gene>
    <name evidence="6" type="ORF">SAMN05444320_1011037</name>
</gene>
<dbReference type="PANTHER" id="PTHR30055">
    <property type="entry name" value="HTH-TYPE TRANSCRIPTIONAL REGULATOR RUTR"/>
    <property type="match status" value="1"/>
</dbReference>
<reference evidence="6 7" key="1">
    <citation type="submission" date="2016-11" db="EMBL/GenBank/DDBJ databases">
        <authorList>
            <person name="Jaros S."/>
            <person name="Januszkiewicz K."/>
            <person name="Wedrychowicz H."/>
        </authorList>
    </citation>
    <scope>NUCLEOTIDE SEQUENCE [LARGE SCALE GENOMIC DNA]</scope>
    <source>
        <strain evidence="6 7">DSM 44523</strain>
    </source>
</reference>
<feature type="domain" description="HTH tetR-type" evidence="5">
    <location>
        <begin position="11"/>
        <end position="71"/>
    </location>
</feature>
<evidence type="ECO:0000256" key="3">
    <source>
        <dbReference type="ARBA" id="ARBA00023163"/>
    </source>
</evidence>
<evidence type="ECO:0000256" key="1">
    <source>
        <dbReference type="ARBA" id="ARBA00023015"/>
    </source>
</evidence>
<keyword evidence="1" id="KW-0805">Transcription regulation</keyword>
<dbReference type="OrthoDB" id="155497at2"/>
<name>A0A1M4W7Q5_STRHI</name>
<organism evidence="6 7">
    <name type="scientific">Streptoalloteichus hindustanus</name>
    <dbReference type="NCBI Taxonomy" id="2017"/>
    <lineage>
        <taxon>Bacteria</taxon>
        <taxon>Bacillati</taxon>
        <taxon>Actinomycetota</taxon>
        <taxon>Actinomycetes</taxon>
        <taxon>Pseudonocardiales</taxon>
        <taxon>Pseudonocardiaceae</taxon>
        <taxon>Streptoalloteichus</taxon>
    </lineage>
</organism>
<dbReference type="PROSITE" id="PS50977">
    <property type="entry name" value="HTH_TETR_2"/>
    <property type="match status" value="1"/>
</dbReference>
<protein>
    <submittedName>
        <fullName evidence="6">Transcriptional regulator, TetR family</fullName>
    </submittedName>
</protein>
<sequence length="223" mass="25144">MSEGLRERKKRRTREHISGVATRLFHERGFDQVTVAEVAEAANVSRMTVFNYFPRKEDLYLDRYEEIWDRYLDAIRRRGQGESVFDAVHRMLVDLTERGDPLSAVFEGVHEFWAVVTESEALRARVRERREEMETVLAEAIARETGRPAHDPTARLAAAAVCAVSWTAQTEALRRLAAGDPVAEVRADQVRLFDTHFALLASGGLADLGRRDERASAPPAPDA</sequence>
<proteinExistence type="predicted"/>
<evidence type="ECO:0000313" key="6">
    <source>
        <dbReference type="EMBL" id="SHE77256.1"/>
    </source>
</evidence>
<dbReference type="Gene3D" id="1.10.357.10">
    <property type="entry name" value="Tetracycline Repressor, domain 2"/>
    <property type="match status" value="1"/>
</dbReference>